<evidence type="ECO:0000259" key="2">
    <source>
        <dbReference type="Pfam" id="PF01850"/>
    </source>
</evidence>
<organism evidence="3 4">
    <name type="scientific">Duganella guangzhouensis</name>
    <dbReference type="NCBI Taxonomy" id="2666084"/>
    <lineage>
        <taxon>Bacteria</taxon>
        <taxon>Pseudomonadati</taxon>
        <taxon>Pseudomonadota</taxon>
        <taxon>Betaproteobacteria</taxon>
        <taxon>Burkholderiales</taxon>
        <taxon>Oxalobacteraceae</taxon>
        <taxon>Telluria group</taxon>
        <taxon>Duganella</taxon>
    </lineage>
</organism>
<feature type="domain" description="PIN" evidence="2">
    <location>
        <begin position="41"/>
        <end position="110"/>
    </location>
</feature>
<dbReference type="InterPro" id="IPR002716">
    <property type="entry name" value="PIN_dom"/>
</dbReference>
<dbReference type="AlphaFoldDB" id="A0A6I2L040"/>
<proteinExistence type="predicted"/>
<reference evidence="3 4" key="1">
    <citation type="submission" date="2019-11" db="EMBL/GenBank/DDBJ databases">
        <title>Novel species isolated from a subtropical stream in China.</title>
        <authorList>
            <person name="Lu H."/>
        </authorList>
    </citation>
    <scope>NUCLEOTIDE SEQUENCE [LARGE SCALE GENOMIC DNA]</scope>
    <source>
        <strain evidence="3 4">FT80W</strain>
    </source>
</reference>
<dbReference type="EMBL" id="WKJK01000008">
    <property type="protein sequence ID" value="MRW91518.1"/>
    <property type="molecule type" value="Genomic_DNA"/>
</dbReference>
<dbReference type="SUPFAM" id="SSF88723">
    <property type="entry name" value="PIN domain-like"/>
    <property type="match status" value="1"/>
</dbReference>
<sequence>MGRVLQGRRQGDCASGFHVSSGPKPGRADRDLFDDYGVAKRGNPVKLAARVENFLLQVIVLPWGSKLVPVYAAMRVMREAAGAPLAPMDLLIAAHAKTIGATLVTSDAAFGFFSAGLQLEDWSQ</sequence>
<gene>
    <name evidence="3" type="ORF">GJ699_16110</name>
</gene>
<evidence type="ECO:0000256" key="1">
    <source>
        <dbReference type="SAM" id="MobiDB-lite"/>
    </source>
</evidence>
<comment type="caution">
    <text evidence="3">The sequence shown here is derived from an EMBL/GenBank/DDBJ whole genome shotgun (WGS) entry which is preliminary data.</text>
</comment>
<dbReference type="Gene3D" id="3.40.50.1010">
    <property type="entry name" value="5'-nuclease"/>
    <property type="match status" value="1"/>
</dbReference>
<keyword evidence="4" id="KW-1185">Reference proteome</keyword>
<protein>
    <submittedName>
        <fullName evidence="3">PIN domain-containing protein</fullName>
    </submittedName>
</protein>
<name>A0A6I2L040_9BURK</name>
<evidence type="ECO:0000313" key="3">
    <source>
        <dbReference type="EMBL" id="MRW91518.1"/>
    </source>
</evidence>
<dbReference type="RefSeq" id="WP_154378021.1">
    <property type="nucleotide sequence ID" value="NZ_WKJK01000008.1"/>
</dbReference>
<evidence type="ECO:0000313" key="4">
    <source>
        <dbReference type="Proteomes" id="UP000433309"/>
    </source>
</evidence>
<accession>A0A6I2L040</accession>
<dbReference type="Pfam" id="PF01850">
    <property type="entry name" value="PIN"/>
    <property type="match status" value="1"/>
</dbReference>
<dbReference type="InterPro" id="IPR029060">
    <property type="entry name" value="PIN-like_dom_sf"/>
</dbReference>
<feature type="region of interest" description="Disordered" evidence="1">
    <location>
        <begin position="1"/>
        <end position="28"/>
    </location>
</feature>
<dbReference type="Proteomes" id="UP000433309">
    <property type="component" value="Unassembled WGS sequence"/>
</dbReference>